<organism evidence="4 5">
    <name type="scientific">Kryptolebias marmoratus</name>
    <name type="common">Mangrove killifish</name>
    <name type="synonym">Rivulus marmoratus</name>
    <dbReference type="NCBI Taxonomy" id="37003"/>
    <lineage>
        <taxon>Eukaryota</taxon>
        <taxon>Metazoa</taxon>
        <taxon>Chordata</taxon>
        <taxon>Craniata</taxon>
        <taxon>Vertebrata</taxon>
        <taxon>Euteleostomi</taxon>
        <taxon>Actinopterygii</taxon>
        <taxon>Neopterygii</taxon>
        <taxon>Teleostei</taxon>
        <taxon>Neoteleostei</taxon>
        <taxon>Acanthomorphata</taxon>
        <taxon>Ovalentaria</taxon>
        <taxon>Atherinomorphae</taxon>
        <taxon>Cyprinodontiformes</taxon>
        <taxon>Rivulidae</taxon>
        <taxon>Kryptolebias</taxon>
    </lineage>
</organism>
<dbReference type="PROSITE" id="PS00615">
    <property type="entry name" value="C_TYPE_LECTIN_1"/>
    <property type="match status" value="1"/>
</dbReference>
<dbReference type="GeneTree" id="ENSGT00940000164599"/>
<keyword evidence="5" id="KW-1185">Reference proteome</keyword>
<dbReference type="SMART" id="SM00034">
    <property type="entry name" value="CLECT"/>
    <property type="match status" value="1"/>
</dbReference>
<dbReference type="InterPro" id="IPR016187">
    <property type="entry name" value="CTDL_fold"/>
</dbReference>
<dbReference type="AlphaFoldDB" id="A0A3Q2ZJN9"/>
<feature type="signal peptide" evidence="2">
    <location>
        <begin position="1"/>
        <end position="22"/>
    </location>
</feature>
<feature type="chain" id="PRO_5018538232" evidence="2">
    <location>
        <begin position="23"/>
        <end position="168"/>
    </location>
</feature>
<evidence type="ECO:0000259" key="3">
    <source>
        <dbReference type="PROSITE" id="PS50041"/>
    </source>
</evidence>
<reference evidence="4" key="1">
    <citation type="submission" date="2025-08" db="UniProtKB">
        <authorList>
            <consortium name="Ensembl"/>
        </authorList>
    </citation>
    <scope>IDENTIFICATION</scope>
</reference>
<dbReference type="OrthoDB" id="441660at2759"/>
<dbReference type="InterPro" id="IPR001304">
    <property type="entry name" value="C-type_lectin-like"/>
</dbReference>
<accession>A0A3Q2ZJN9</accession>
<evidence type="ECO:0000313" key="5">
    <source>
        <dbReference type="Proteomes" id="UP000264800"/>
    </source>
</evidence>
<name>A0A3Q2ZJN9_KRYMA</name>
<dbReference type="PROSITE" id="PS50041">
    <property type="entry name" value="C_TYPE_LECTIN_2"/>
    <property type="match status" value="1"/>
</dbReference>
<evidence type="ECO:0000256" key="1">
    <source>
        <dbReference type="ARBA" id="ARBA00023157"/>
    </source>
</evidence>
<feature type="domain" description="C-type lectin" evidence="3">
    <location>
        <begin position="40"/>
        <end position="160"/>
    </location>
</feature>
<dbReference type="Gene3D" id="3.10.100.10">
    <property type="entry name" value="Mannose-Binding Protein A, subunit A"/>
    <property type="match status" value="1"/>
</dbReference>
<protein>
    <submittedName>
        <fullName evidence="4">Ladderlectin-like</fullName>
    </submittedName>
</protein>
<dbReference type="OMA" id="CTCARYS"/>
<dbReference type="CDD" id="cd00037">
    <property type="entry name" value="CLECT"/>
    <property type="match status" value="1"/>
</dbReference>
<dbReference type="InterPro" id="IPR050111">
    <property type="entry name" value="C-type_lectin/snaclec_domain"/>
</dbReference>
<dbReference type="KEGG" id="kmr:108246192"/>
<evidence type="ECO:0000313" key="4">
    <source>
        <dbReference type="Ensembl" id="ENSKMAP00000003050.1"/>
    </source>
</evidence>
<reference evidence="4" key="2">
    <citation type="submission" date="2025-09" db="UniProtKB">
        <authorList>
            <consortium name="Ensembl"/>
        </authorList>
    </citation>
    <scope>IDENTIFICATION</scope>
</reference>
<keyword evidence="1" id="KW-1015">Disulfide bond</keyword>
<dbReference type="InterPro" id="IPR016186">
    <property type="entry name" value="C-type_lectin-like/link_sf"/>
</dbReference>
<dbReference type="Pfam" id="PF00059">
    <property type="entry name" value="Lectin_C"/>
    <property type="match status" value="1"/>
</dbReference>
<dbReference type="Proteomes" id="UP000264800">
    <property type="component" value="Unplaced"/>
</dbReference>
<dbReference type="SUPFAM" id="SSF56436">
    <property type="entry name" value="C-type lectin-like"/>
    <property type="match status" value="1"/>
</dbReference>
<keyword evidence="2" id="KW-0732">Signal</keyword>
<proteinExistence type="predicted"/>
<dbReference type="GeneID" id="108246192"/>
<dbReference type="Ensembl" id="ENSKMAT00000003113.1">
    <property type="protein sequence ID" value="ENSKMAP00000003050.1"/>
    <property type="gene ID" value="ENSKMAG00000002339.1"/>
</dbReference>
<dbReference type="RefSeq" id="XP_017289091.1">
    <property type="nucleotide sequence ID" value="XM_017433602.3"/>
</dbReference>
<dbReference type="PANTHER" id="PTHR22803">
    <property type="entry name" value="MANNOSE, PHOSPHOLIPASE, LECTIN RECEPTOR RELATED"/>
    <property type="match status" value="1"/>
</dbReference>
<evidence type="ECO:0000256" key="2">
    <source>
        <dbReference type="SAM" id="SignalP"/>
    </source>
</evidence>
<dbReference type="InterPro" id="IPR018378">
    <property type="entry name" value="C-type_lectin_CS"/>
</dbReference>
<sequence>MMGMQRLLLLLCSLMLLSTASGLTLRFHCRRVCPRGWTPIFGRCFKYVPTHLTWAQAERNCLSMHGNLASVHSLAEYHRIQWLILRCSHYSRTAWIGGFDAVQEGLWFWADGSFMRFTNWCPGEPNNAYFGRQHCMQMNYSGRRCWDDHVCNVRIPSVCVRKRSRFCG</sequence>